<proteinExistence type="predicted"/>
<sequence>MQTIRRSAGAARSAAWACGWDWDCAGDGIAVRPTGVAAEADMAEMA</sequence>
<evidence type="ECO:0000313" key="2">
    <source>
        <dbReference type="Proteomes" id="UP000254764"/>
    </source>
</evidence>
<keyword evidence="2" id="KW-1185">Reference proteome</keyword>
<dbReference type="AlphaFoldDB" id="A0A376ADW1"/>
<dbReference type="EMBL" id="UEYP01000020">
    <property type="protein sequence ID" value="SSC66039.1"/>
    <property type="molecule type" value="Genomic_DNA"/>
</dbReference>
<name>A0A376ADW1_9HYPH</name>
<evidence type="ECO:0000313" key="1">
    <source>
        <dbReference type="EMBL" id="SSC66039.1"/>
    </source>
</evidence>
<dbReference type="Proteomes" id="UP000254764">
    <property type="component" value="Unassembled WGS sequence"/>
</dbReference>
<accession>A0A376ADW1</accession>
<protein>
    <submittedName>
        <fullName evidence="1">Uncharacterized protein</fullName>
    </submittedName>
</protein>
<reference evidence="2" key="1">
    <citation type="submission" date="2018-07" db="EMBL/GenBank/DDBJ databases">
        <authorList>
            <person name="Peiro R."/>
            <person name="Begona"/>
            <person name="Cbmso G."/>
            <person name="Lopez M."/>
            <person name="Gonzalez S."/>
        </authorList>
    </citation>
    <scope>NUCLEOTIDE SEQUENCE [LARGE SCALE GENOMIC DNA]</scope>
</reference>
<organism evidence="1 2">
    <name type="scientific">Ciceribacter selenitireducens ATCC BAA-1503</name>
    <dbReference type="NCBI Taxonomy" id="1336235"/>
    <lineage>
        <taxon>Bacteria</taxon>
        <taxon>Pseudomonadati</taxon>
        <taxon>Pseudomonadota</taxon>
        <taxon>Alphaproteobacteria</taxon>
        <taxon>Hyphomicrobiales</taxon>
        <taxon>Rhizobiaceae</taxon>
        <taxon>Ciceribacter</taxon>
    </lineage>
</organism>
<gene>
    <name evidence="1" type="ORF">RHIZ70_1747</name>
</gene>